<feature type="region of interest" description="Disordered" evidence="1">
    <location>
        <begin position="228"/>
        <end position="247"/>
    </location>
</feature>
<feature type="compositionally biased region" description="Polar residues" evidence="1">
    <location>
        <begin position="584"/>
        <end position="596"/>
    </location>
</feature>
<accession>A0AA38NTN7</accession>
<keyword evidence="2" id="KW-0812">Transmembrane</keyword>
<dbReference type="AlphaFoldDB" id="A0AA38NTN7"/>
<feature type="compositionally biased region" description="Basic and acidic residues" evidence="1">
    <location>
        <begin position="501"/>
        <end position="518"/>
    </location>
</feature>
<evidence type="ECO:0000313" key="3">
    <source>
        <dbReference type="EMBL" id="KAJ3790959.1"/>
    </source>
</evidence>
<dbReference type="EMBL" id="MU793246">
    <property type="protein sequence ID" value="KAJ3790959.1"/>
    <property type="molecule type" value="Genomic_DNA"/>
</dbReference>
<comment type="caution">
    <text evidence="3">The sequence shown here is derived from an EMBL/GenBank/DDBJ whole genome shotgun (WGS) entry which is preliminary data.</text>
</comment>
<feature type="compositionally biased region" description="Polar residues" evidence="1">
    <location>
        <begin position="379"/>
        <end position="389"/>
    </location>
</feature>
<evidence type="ECO:0000256" key="1">
    <source>
        <dbReference type="SAM" id="MobiDB-lite"/>
    </source>
</evidence>
<feature type="transmembrane region" description="Helical" evidence="2">
    <location>
        <begin position="283"/>
        <end position="306"/>
    </location>
</feature>
<keyword evidence="4" id="KW-1185">Reference proteome</keyword>
<sequence>MGLGLRQNPTSTSSITSGSTTDTVSSTATPSASSQVEVASTSTSTSASSTSTSDSVTSTSESSTSTTETSTSEPLTSTVTSTSDSTTLASTSTSTPTSMSSSTSLSGSSQDSDTSTSSTSTSISTSSTTDSSTTTSTTSSTTSSTSTSTSTSTTSTSTSTSTTSTTSSSTTSSSSSTTTSSSSDTTSSTSTSSTSTSTPTSDTTTTASTTTPPSPTTTFQTTIFVTTTDSSGHTTTTAPSQVTLTSTSTSDGTVVTITAIGANPTLSTSSDSGRNSFLQNTPAVAGVSVLAGLAATSIIIFLVFYIRRRRRRARIEHDTAVSATLAAAGFTRKALDDDVDDGPASSATGRYRDSDGDPFGANRSMSHSAGSGGVLEMGQRSSSHLSGRNSAYSANIANPGNGYNPYAEFGHAVPMGPSASSPTGYPPSSYVPPGSASGPGYIPVANGERGSPVPGHSPGPSIGGSAVLGERGHGHNASAGSYEPLLGTWWASQGQTQSESATKDEPFTAAEIKQEASQESRTAAPTPPPRNPRRLIGSSTQPETPSPPSTSHQNKASDDLLGLGTLSGGAWGAQEKKDNEVNDDASSVHSNDSNYQTNVAKLLHARARGRIQGSSKIRREGTEDESLFGDHEDYSQRVGGRGVLGVRNATDLDRERSVRSSMDS</sequence>
<feature type="region of interest" description="Disordered" evidence="1">
    <location>
        <begin position="335"/>
        <end position="389"/>
    </location>
</feature>
<organism evidence="3 4">
    <name type="scientific">Lentinula aff. detonsa</name>
    <dbReference type="NCBI Taxonomy" id="2804958"/>
    <lineage>
        <taxon>Eukaryota</taxon>
        <taxon>Fungi</taxon>
        <taxon>Dikarya</taxon>
        <taxon>Basidiomycota</taxon>
        <taxon>Agaricomycotina</taxon>
        <taxon>Agaricomycetes</taxon>
        <taxon>Agaricomycetidae</taxon>
        <taxon>Agaricales</taxon>
        <taxon>Marasmiineae</taxon>
        <taxon>Omphalotaceae</taxon>
        <taxon>Lentinula</taxon>
    </lineage>
</organism>
<feature type="compositionally biased region" description="Low complexity" evidence="1">
    <location>
        <begin position="450"/>
        <end position="465"/>
    </location>
</feature>
<keyword evidence="2" id="KW-0472">Membrane</keyword>
<feature type="region of interest" description="Disordered" evidence="1">
    <location>
        <begin position="611"/>
        <end position="664"/>
    </location>
</feature>
<evidence type="ECO:0000256" key="2">
    <source>
        <dbReference type="SAM" id="Phobius"/>
    </source>
</evidence>
<feature type="region of interest" description="Disordered" evidence="1">
    <location>
        <begin position="493"/>
        <end position="596"/>
    </location>
</feature>
<gene>
    <name evidence="3" type="ORF">GGU10DRAFT_339146</name>
</gene>
<reference evidence="3" key="1">
    <citation type="submission" date="2022-08" db="EMBL/GenBank/DDBJ databases">
        <authorList>
            <consortium name="DOE Joint Genome Institute"/>
            <person name="Min B."/>
            <person name="Riley R."/>
            <person name="Sierra-Patev S."/>
            <person name="Naranjo-Ortiz M."/>
            <person name="Looney B."/>
            <person name="Konkel Z."/>
            <person name="Slot J.C."/>
            <person name="Sakamoto Y."/>
            <person name="Steenwyk J.L."/>
            <person name="Rokas A."/>
            <person name="Carro J."/>
            <person name="Camarero S."/>
            <person name="Ferreira P."/>
            <person name="Molpeceres G."/>
            <person name="Ruiz-Duenas F.J."/>
            <person name="Serrano A."/>
            <person name="Henrissat B."/>
            <person name="Drula E."/>
            <person name="Hughes K.W."/>
            <person name="Mata J.L."/>
            <person name="Ishikawa N.K."/>
            <person name="Vargas-Isla R."/>
            <person name="Ushijima S."/>
            <person name="Smith C.A."/>
            <person name="Ahrendt S."/>
            <person name="Andreopoulos W."/>
            <person name="He G."/>
            <person name="Labutti K."/>
            <person name="Lipzen A."/>
            <person name="Ng V."/>
            <person name="Sandor L."/>
            <person name="Barry K."/>
            <person name="Martinez A.T."/>
            <person name="Xiao Y."/>
            <person name="Gibbons J.G."/>
            <person name="Terashima K."/>
            <person name="Hibbett D.S."/>
            <person name="Grigoriev I.V."/>
        </authorList>
    </citation>
    <scope>NUCLEOTIDE SEQUENCE</scope>
    <source>
        <strain evidence="3">TFB10291</strain>
    </source>
</reference>
<name>A0AA38NTN7_9AGAR</name>
<evidence type="ECO:0008006" key="5">
    <source>
        <dbReference type="Google" id="ProtNLM"/>
    </source>
</evidence>
<proteinExistence type="predicted"/>
<keyword evidence="2" id="KW-1133">Transmembrane helix</keyword>
<feature type="region of interest" description="Disordered" evidence="1">
    <location>
        <begin position="1"/>
        <end position="219"/>
    </location>
</feature>
<protein>
    <recommendedName>
        <fullName evidence="5">REJ domain-containing protein</fullName>
    </recommendedName>
</protein>
<dbReference type="Proteomes" id="UP001163798">
    <property type="component" value="Unassembled WGS sequence"/>
</dbReference>
<feature type="compositionally biased region" description="Low complexity" evidence="1">
    <location>
        <begin position="10"/>
        <end position="219"/>
    </location>
</feature>
<evidence type="ECO:0000313" key="4">
    <source>
        <dbReference type="Proteomes" id="UP001163798"/>
    </source>
</evidence>
<feature type="region of interest" description="Disordered" evidence="1">
    <location>
        <begin position="440"/>
        <end position="480"/>
    </location>
</feature>